<dbReference type="SUPFAM" id="SSF140990">
    <property type="entry name" value="FtsH protease domain-like"/>
    <property type="match status" value="1"/>
</dbReference>
<evidence type="ECO:0000256" key="1">
    <source>
        <dbReference type="ARBA" id="ARBA00001947"/>
    </source>
</evidence>
<sequence length="255" mass="27897">MNEAAILAARRQERFISATDLHEAMLKVIAGPEKKSRVITPHARRLTAYHEAGHAIVIHALGSQDPVHQISIVPRGPAGGMTISLPQEDKIYQSKKELTEKIAVCLGGRVAEQLVLGDSSTGAYSDLQKATAIARAMVTKYGMSERLGTVVFDSGNDEVFIGRSMAQTRAYSEEIAGLIDEEIKAIIDFAYARCREILTSQRPELEVVTAYLLEHETMDSSAFETVFTDPDSLHVSVLSQEPLKEGPATDESQDK</sequence>
<dbReference type="EC" id="3.4.24.-" evidence="9"/>
<keyword evidence="3 9" id="KW-0645">Protease</keyword>
<proteinExistence type="predicted"/>
<dbReference type="Gene3D" id="1.20.58.760">
    <property type="entry name" value="Peptidase M41"/>
    <property type="match status" value="1"/>
</dbReference>
<dbReference type="GO" id="GO:0016020">
    <property type="term" value="C:membrane"/>
    <property type="evidence" value="ECO:0007669"/>
    <property type="project" value="UniProtKB-SubCell"/>
</dbReference>
<dbReference type="GO" id="GO:0004176">
    <property type="term" value="F:ATP-dependent peptidase activity"/>
    <property type="evidence" value="ECO:0007669"/>
    <property type="project" value="InterPro"/>
</dbReference>
<organism evidence="9">
    <name type="scientific">bioreactor metagenome</name>
    <dbReference type="NCBI Taxonomy" id="1076179"/>
    <lineage>
        <taxon>unclassified sequences</taxon>
        <taxon>metagenomes</taxon>
        <taxon>ecological metagenomes</taxon>
    </lineage>
</organism>
<dbReference type="PANTHER" id="PTHR23076">
    <property type="entry name" value="METALLOPROTEASE M41 FTSH"/>
    <property type="match status" value="1"/>
</dbReference>
<dbReference type="FunFam" id="1.20.58.760:FF:000001">
    <property type="entry name" value="ATP-dependent zinc metalloprotease FtsH"/>
    <property type="match status" value="1"/>
</dbReference>
<reference evidence="9" key="1">
    <citation type="submission" date="2019-08" db="EMBL/GenBank/DDBJ databases">
        <authorList>
            <person name="Kucharzyk K."/>
            <person name="Murdoch R.W."/>
            <person name="Higgins S."/>
            <person name="Loffler F."/>
        </authorList>
    </citation>
    <scope>NUCLEOTIDE SEQUENCE</scope>
</reference>
<comment type="subcellular location">
    <subcellularLocation>
        <location evidence="2">Membrane</location>
    </subcellularLocation>
</comment>
<feature type="domain" description="Peptidase M41" evidence="8">
    <location>
        <begin position="37"/>
        <end position="225"/>
    </location>
</feature>
<evidence type="ECO:0000313" key="9">
    <source>
        <dbReference type="EMBL" id="MPM23694.1"/>
    </source>
</evidence>
<dbReference type="InterPro" id="IPR037219">
    <property type="entry name" value="Peptidase_M41-like"/>
</dbReference>
<evidence type="ECO:0000259" key="8">
    <source>
        <dbReference type="Pfam" id="PF01434"/>
    </source>
</evidence>
<evidence type="ECO:0000256" key="3">
    <source>
        <dbReference type="ARBA" id="ARBA00022670"/>
    </source>
</evidence>
<dbReference type="Pfam" id="PF01434">
    <property type="entry name" value="Peptidase_M41"/>
    <property type="match status" value="1"/>
</dbReference>
<dbReference type="GO" id="GO:0006508">
    <property type="term" value="P:proteolysis"/>
    <property type="evidence" value="ECO:0007669"/>
    <property type="project" value="UniProtKB-KW"/>
</dbReference>
<comment type="caution">
    <text evidence="9">The sequence shown here is derived from an EMBL/GenBank/DDBJ whole genome shotgun (WGS) entry which is preliminary data.</text>
</comment>
<gene>
    <name evidence="9" type="primary">ftsH_45</name>
    <name evidence="9" type="ORF">SDC9_70168</name>
</gene>
<dbReference type="GO" id="GO:0004222">
    <property type="term" value="F:metalloendopeptidase activity"/>
    <property type="evidence" value="ECO:0007669"/>
    <property type="project" value="InterPro"/>
</dbReference>
<comment type="cofactor">
    <cofactor evidence="1">
        <name>Zn(2+)</name>
        <dbReference type="ChEBI" id="CHEBI:29105"/>
    </cofactor>
</comment>
<evidence type="ECO:0000256" key="6">
    <source>
        <dbReference type="ARBA" id="ARBA00022833"/>
    </source>
</evidence>
<dbReference type="GO" id="GO:0046872">
    <property type="term" value="F:metal ion binding"/>
    <property type="evidence" value="ECO:0007669"/>
    <property type="project" value="UniProtKB-KW"/>
</dbReference>
<dbReference type="AlphaFoldDB" id="A0A644YC53"/>
<dbReference type="InterPro" id="IPR000642">
    <property type="entry name" value="Peptidase_M41"/>
</dbReference>
<dbReference type="PANTHER" id="PTHR23076:SF113">
    <property type="entry name" value="ATP-DEPENDENT ZINC METALLOPROTEASE FTSH 1, CHLOROPLASTIC-RELATED"/>
    <property type="match status" value="1"/>
</dbReference>
<evidence type="ECO:0000256" key="2">
    <source>
        <dbReference type="ARBA" id="ARBA00004370"/>
    </source>
</evidence>
<dbReference type="EMBL" id="VSSQ01004090">
    <property type="protein sequence ID" value="MPM23694.1"/>
    <property type="molecule type" value="Genomic_DNA"/>
</dbReference>
<evidence type="ECO:0000256" key="5">
    <source>
        <dbReference type="ARBA" id="ARBA00022801"/>
    </source>
</evidence>
<evidence type="ECO:0000256" key="7">
    <source>
        <dbReference type="ARBA" id="ARBA00023049"/>
    </source>
</evidence>
<keyword evidence="6" id="KW-0862">Zinc</keyword>
<evidence type="ECO:0000256" key="4">
    <source>
        <dbReference type="ARBA" id="ARBA00022723"/>
    </source>
</evidence>
<dbReference type="GO" id="GO:0005524">
    <property type="term" value="F:ATP binding"/>
    <property type="evidence" value="ECO:0007669"/>
    <property type="project" value="InterPro"/>
</dbReference>
<accession>A0A644YC53</accession>
<keyword evidence="7 9" id="KW-0482">Metalloprotease</keyword>
<keyword evidence="4" id="KW-0479">Metal-binding</keyword>
<name>A0A644YC53_9ZZZZ</name>
<protein>
    <submittedName>
        <fullName evidence="9">ATP-dependent zinc metalloprotease FtsH</fullName>
        <ecNumber evidence="9">3.4.24.-</ecNumber>
    </submittedName>
</protein>
<keyword evidence="5 9" id="KW-0378">Hydrolase</keyword>